<organism evidence="2 3">
    <name type="scientific">Desulfobacter postgatei 2ac9</name>
    <dbReference type="NCBI Taxonomy" id="879212"/>
    <lineage>
        <taxon>Bacteria</taxon>
        <taxon>Pseudomonadati</taxon>
        <taxon>Thermodesulfobacteriota</taxon>
        <taxon>Desulfobacteria</taxon>
        <taxon>Desulfobacterales</taxon>
        <taxon>Desulfobacteraceae</taxon>
        <taxon>Desulfobacter</taxon>
    </lineage>
</organism>
<gene>
    <name evidence="2" type="ORF">DespoDRAFT_02791</name>
</gene>
<accession>I5B549</accession>
<dbReference type="Proteomes" id="UP000005778">
    <property type="component" value="Chromosome"/>
</dbReference>
<dbReference type="HOGENOM" id="CLU_1710283_0_0_7"/>
<dbReference type="OrthoDB" id="5419697at2"/>
<evidence type="ECO:0000313" key="2">
    <source>
        <dbReference type="EMBL" id="EIM64612.1"/>
    </source>
</evidence>
<keyword evidence="3" id="KW-1185">Reference proteome</keyword>
<evidence type="ECO:0000256" key="1">
    <source>
        <dbReference type="SAM" id="MobiDB-lite"/>
    </source>
</evidence>
<dbReference type="STRING" id="879212.DespoDRAFT_02791"/>
<dbReference type="AlphaFoldDB" id="I5B549"/>
<reference evidence="2 3" key="2">
    <citation type="submission" date="2012-02" db="EMBL/GenBank/DDBJ databases">
        <title>Improved High-Quality Draft sequence of Desulfobacter postgatei 2ac9.</title>
        <authorList>
            <consortium name="US DOE Joint Genome Institute"/>
            <person name="Lucas S."/>
            <person name="Han J."/>
            <person name="Lapidus A."/>
            <person name="Cheng J.-F."/>
            <person name="Goodwin L."/>
            <person name="Pitluck S."/>
            <person name="Peters L."/>
            <person name="Ovchinnikova G."/>
            <person name="Held B."/>
            <person name="Detter J.C."/>
            <person name="Han C."/>
            <person name="Tapia R."/>
            <person name="Land M."/>
            <person name="Hauser L."/>
            <person name="Kyrpides N."/>
            <person name="Ivanova N."/>
            <person name="Pagani I."/>
            <person name="Orellana R."/>
            <person name="Lovley D."/>
            <person name="Woyke T."/>
        </authorList>
    </citation>
    <scope>NUCLEOTIDE SEQUENCE [LARGE SCALE GENOMIC DNA]</scope>
    <source>
        <strain evidence="2 3">2ac9</strain>
    </source>
</reference>
<sequence length="150" mass="17263">MKQKIRFEKNIADNILTVLESAEVDPGVILPLHEEDYALDVISAACKEGFQAFLNVFRRRSFFPTRELSEKLFENATEFFADPESDKMVIEYNDVDTLPGEEDFSLEDDDVELDALLDEDGDTKEDEMKEIDSEDDTPRFTPEDTSEHEN</sequence>
<reference evidence="2 3" key="1">
    <citation type="submission" date="2011-09" db="EMBL/GenBank/DDBJ databases">
        <authorList>
            <consortium name="US DOE Joint Genome Institute (JGI-PGF)"/>
            <person name="Lucas S."/>
            <person name="Han J."/>
            <person name="Lapidus A."/>
            <person name="Cheng J.-F."/>
            <person name="Goodwin L."/>
            <person name="Pitluck S."/>
            <person name="Peters L."/>
            <person name="Land M.L."/>
            <person name="Hauser L."/>
            <person name="Orellana R."/>
            <person name="Lovley D."/>
            <person name="Woyke T.J."/>
        </authorList>
    </citation>
    <scope>NUCLEOTIDE SEQUENCE [LARGE SCALE GENOMIC DNA]</scope>
    <source>
        <strain evidence="2 3">2ac9</strain>
    </source>
</reference>
<name>I5B549_9BACT</name>
<feature type="compositionally biased region" description="Basic and acidic residues" evidence="1">
    <location>
        <begin position="126"/>
        <end position="150"/>
    </location>
</feature>
<protein>
    <submittedName>
        <fullName evidence="2">Uncharacterized protein</fullName>
    </submittedName>
</protein>
<dbReference type="EMBL" id="CM001488">
    <property type="protein sequence ID" value="EIM64612.1"/>
    <property type="molecule type" value="Genomic_DNA"/>
</dbReference>
<dbReference type="RefSeq" id="WP_004074214.1">
    <property type="nucleotide sequence ID" value="NZ_CM001488.1"/>
</dbReference>
<feature type="region of interest" description="Disordered" evidence="1">
    <location>
        <begin position="117"/>
        <end position="150"/>
    </location>
</feature>
<evidence type="ECO:0000313" key="3">
    <source>
        <dbReference type="Proteomes" id="UP000005778"/>
    </source>
</evidence>
<dbReference type="eggNOG" id="ENOG5031V1F">
    <property type="taxonomic scope" value="Bacteria"/>
</dbReference>
<proteinExistence type="predicted"/>